<dbReference type="EMBL" id="GBXM01043587">
    <property type="protein sequence ID" value="JAH64990.1"/>
    <property type="molecule type" value="Transcribed_RNA"/>
</dbReference>
<reference evidence="2" key="2">
    <citation type="journal article" date="2015" name="Fish Shellfish Immunol.">
        <title>Early steps in the European eel (Anguilla anguilla)-Vibrio vulnificus interaction in the gills: Role of the RtxA13 toxin.</title>
        <authorList>
            <person name="Callol A."/>
            <person name="Pajuelo D."/>
            <person name="Ebbesson L."/>
            <person name="Teles M."/>
            <person name="MacKenzie S."/>
            <person name="Amaro C."/>
        </authorList>
    </citation>
    <scope>NUCLEOTIDE SEQUENCE</scope>
</reference>
<reference evidence="2" key="1">
    <citation type="submission" date="2014-11" db="EMBL/GenBank/DDBJ databases">
        <authorList>
            <person name="Amaro Gonzalez C."/>
        </authorList>
    </citation>
    <scope>NUCLEOTIDE SEQUENCE</scope>
</reference>
<keyword evidence="1" id="KW-0472">Membrane</keyword>
<feature type="transmembrane region" description="Helical" evidence="1">
    <location>
        <begin position="12"/>
        <end position="32"/>
    </location>
</feature>
<accession>A0A0E9UIA7</accession>
<keyword evidence="1" id="KW-1133">Transmembrane helix</keyword>
<name>A0A0E9UIA7_ANGAN</name>
<evidence type="ECO:0000313" key="2">
    <source>
        <dbReference type="EMBL" id="JAH64990.1"/>
    </source>
</evidence>
<protein>
    <submittedName>
        <fullName evidence="2">Uncharacterized protein</fullName>
    </submittedName>
</protein>
<sequence length="49" mass="5435">MPVIYTLMYNTIYIFFQSGPSGILLLGSFICMSNGASWKDYLHGSKVAV</sequence>
<evidence type="ECO:0000256" key="1">
    <source>
        <dbReference type="SAM" id="Phobius"/>
    </source>
</evidence>
<organism evidence="2">
    <name type="scientific">Anguilla anguilla</name>
    <name type="common">European freshwater eel</name>
    <name type="synonym">Muraena anguilla</name>
    <dbReference type="NCBI Taxonomy" id="7936"/>
    <lineage>
        <taxon>Eukaryota</taxon>
        <taxon>Metazoa</taxon>
        <taxon>Chordata</taxon>
        <taxon>Craniata</taxon>
        <taxon>Vertebrata</taxon>
        <taxon>Euteleostomi</taxon>
        <taxon>Actinopterygii</taxon>
        <taxon>Neopterygii</taxon>
        <taxon>Teleostei</taxon>
        <taxon>Anguilliformes</taxon>
        <taxon>Anguillidae</taxon>
        <taxon>Anguilla</taxon>
    </lineage>
</organism>
<proteinExistence type="predicted"/>
<keyword evidence="1" id="KW-0812">Transmembrane</keyword>
<dbReference type="AlphaFoldDB" id="A0A0E9UIA7"/>